<evidence type="ECO:0000256" key="2">
    <source>
        <dbReference type="ARBA" id="ARBA00022655"/>
    </source>
</evidence>
<evidence type="ECO:0000256" key="4">
    <source>
        <dbReference type="ARBA" id="ARBA00022813"/>
    </source>
</evidence>
<proteinExistence type="inferred from homology"/>
<keyword evidence="3 9" id="KW-0210">Decarboxylase</keyword>
<keyword evidence="5 9" id="KW-0865">Zymogen</keyword>
<comment type="PTM">
    <text evidence="9">Is synthesized initially as an inactive proenzyme, which is activated by self-cleavage at a specific serine bond to produce a beta-subunit with a hydroxyl group at its C-terminus and an alpha-subunit with a pyruvoyl group at its N-terminus.</text>
</comment>
<dbReference type="GO" id="GO:0015940">
    <property type="term" value="P:pantothenate biosynthetic process"/>
    <property type="evidence" value="ECO:0007669"/>
    <property type="project" value="UniProtKB-UniRule"/>
</dbReference>
<protein>
    <recommendedName>
        <fullName evidence="9">Aspartate 1-decarboxylase</fullName>
        <ecNumber evidence="9">4.1.1.11</ecNumber>
    </recommendedName>
    <alternativeName>
        <fullName evidence="9">Aspartate alpha-decarboxylase</fullName>
    </alternativeName>
    <component>
        <recommendedName>
            <fullName evidence="9">Aspartate 1-decarboxylase beta chain</fullName>
        </recommendedName>
    </component>
    <component>
        <recommendedName>
            <fullName evidence="9">Aspartate 1-decarboxylase alpha chain</fullName>
        </recommendedName>
    </component>
</protein>
<dbReference type="AlphaFoldDB" id="A0A1Y5Q0Y3"/>
<feature type="chain" id="PRO_5011336277" description="Aspartate 1-decarboxylase alpha chain" evidence="9">
    <location>
        <begin position="49"/>
        <end position="150"/>
    </location>
</feature>
<dbReference type="UniPathway" id="UPA00028">
    <property type="reaction ID" value="UER00002"/>
</dbReference>
<dbReference type="NCBIfam" id="TIGR00223">
    <property type="entry name" value="panD"/>
    <property type="match status" value="1"/>
</dbReference>
<comment type="pathway">
    <text evidence="9">Cofactor biosynthesis; (R)-pantothenate biosynthesis; beta-alanine from L-aspartate: step 1/1.</text>
</comment>
<comment type="similarity">
    <text evidence="9">Belongs to the PanD family.</text>
</comment>
<dbReference type="EMBL" id="FLTS01000001">
    <property type="protein sequence ID" value="SBV35911.1"/>
    <property type="molecule type" value="Genomic_DNA"/>
</dbReference>
<dbReference type="InterPro" id="IPR003190">
    <property type="entry name" value="Asp_decarbox"/>
</dbReference>
<dbReference type="SUPFAM" id="SSF50692">
    <property type="entry name" value="ADC-like"/>
    <property type="match status" value="1"/>
</dbReference>
<keyword evidence="6 9" id="KW-0456">Lyase</keyword>
<keyword evidence="1 9" id="KW-0963">Cytoplasm</keyword>
<dbReference type="GO" id="GO:0005829">
    <property type="term" value="C:cytosol"/>
    <property type="evidence" value="ECO:0007669"/>
    <property type="project" value="TreeGrafter"/>
</dbReference>
<dbReference type="Pfam" id="PF02261">
    <property type="entry name" value="Asp_decarbox"/>
    <property type="match status" value="1"/>
</dbReference>
<feature type="binding site" evidence="9">
    <location>
        <begin position="97"/>
        <end position="99"/>
    </location>
    <ligand>
        <name>substrate</name>
    </ligand>
</feature>
<feature type="modified residue" description="Pyruvic acid (Ser)" evidence="9">
    <location>
        <position position="49"/>
    </location>
</feature>
<evidence type="ECO:0000256" key="9">
    <source>
        <dbReference type="HAMAP-Rule" id="MF_00446"/>
    </source>
</evidence>
<evidence type="ECO:0000256" key="8">
    <source>
        <dbReference type="ARBA" id="ARBA00023317"/>
    </source>
</evidence>
<gene>
    <name evidence="9 10" type="primary">panD</name>
    <name evidence="10" type="ORF">STPYR_10841</name>
</gene>
<dbReference type="CDD" id="cd06919">
    <property type="entry name" value="Asp_decarbox"/>
    <property type="match status" value="1"/>
</dbReference>
<keyword evidence="4 9" id="KW-0068">Autocatalytic cleavage</keyword>
<dbReference type="HAMAP" id="MF_00446">
    <property type="entry name" value="PanD"/>
    <property type="match status" value="1"/>
</dbReference>
<dbReference type="PANTHER" id="PTHR21012">
    <property type="entry name" value="ASPARTATE 1-DECARBOXYLASE"/>
    <property type="match status" value="1"/>
</dbReference>
<evidence type="ECO:0000256" key="3">
    <source>
        <dbReference type="ARBA" id="ARBA00022793"/>
    </source>
</evidence>
<organism evidence="10">
    <name type="scientific">uncultured Stenotrophomonas sp</name>
    <dbReference type="NCBI Taxonomy" id="165438"/>
    <lineage>
        <taxon>Bacteria</taxon>
        <taxon>Pseudomonadati</taxon>
        <taxon>Pseudomonadota</taxon>
        <taxon>Gammaproteobacteria</taxon>
        <taxon>Lysobacterales</taxon>
        <taxon>Lysobacteraceae</taxon>
        <taxon>Stenotrophomonas</taxon>
        <taxon>environmental samples</taxon>
    </lineage>
</organism>
<feature type="binding site" evidence="9">
    <location>
        <position position="81"/>
    </location>
    <ligand>
        <name>substrate</name>
    </ligand>
</feature>
<feature type="active site" description="Proton donor" evidence="9">
    <location>
        <position position="82"/>
    </location>
</feature>
<name>A0A1Y5Q0Y3_9GAMM</name>
<evidence type="ECO:0000256" key="7">
    <source>
        <dbReference type="ARBA" id="ARBA00023270"/>
    </source>
</evidence>
<evidence type="ECO:0000256" key="5">
    <source>
        <dbReference type="ARBA" id="ARBA00023145"/>
    </source>
</evidence>
<dbReference type="Gene3D" id="2.40.40.20">
    <property type="match status" value="1"/>
</dbReference>
<comment type="cofactor">
    <cofactor evidence="9">
        <name>pyruvate</name>
        <dbReference type="ChEBI" id="CHEBI:15361"/>
    </cofactor>
    <text evidence="9">Binds 1 pyruvoyl group covalently per subunit.</text>
</comment>
<comment type="subunit">
    <text evidence="9">Heterooctamer of four alpha and four beta subunits.</text>
</comment>
<comment type="catalytic activity">
    <reaction evidence="9">
        <text>L-aspartate + H(+) = beta-alanine + CO2</text>
        <dbReference type="Rhea" id="RHEA:19497"/>
        <dbReference type="ChEBI" id="CHEBI:15378"/>
        <dbReference type="ChEBI" id="CHEBI:16526"/>
        <dbReference type="ChEBI" id="CHEBI:29991"/>
        <dbReference type="ChEBI" id="CHEBI:57966"/>
        <dbReference type="EC" id="4.1.1.11"/>
    </reaction>
</comment>
<feature type="active site" description="Schiff-base intermediate with substrate; via pyruvic acid" evidence="9">
    <location>
        <position position="49"/>
    </location>
</feature>
<comment type="subcellular location">
    <subcellularLocation>
        <location evidence="9">Cytoplasm</location>
    </subcellularLocation>
</comment>
<feature type="chain" id="PRO_5011838753" description="Aspartate 1-decarboxylase beta chain" evidence="9">
    <location>
        <begin position="1"/>
        <end position="48"/>
    </location>
</feature>
<evidence type="ECO:0000256" key="6">
    <source>
        <dbReference type="ARBA" id="ARBA00023239"/>
    </source>
</evidence>
<sequence>MLQCKQSPARVLDCVLSSRSIGTVMQLTLLKTKIHRATVTHSELNYEGSIAIDGDLLEATGIREFEQVNIWVVTNGARFSTYAIRAEAGSGIISLNGGAARHVQVGDVVIIAAFASMSEAEADTFQPKLVYVDGNNRITHTNHSIPTQAA</sequence>
<keyword evidence="2 9" id="KW-0566">Pantothenate biosynthesis</keyword>
<comment type="function">
    <text evidence="9">Catalyzes the pyruvoyl-dependent decarboxylation of aspartate to produce beta-alanine.</text>
</comment>
<dbReference type="GO" id="GO:0004068">
    <property type="term" value="F:aspartate 1-decarboxylase activity"/>
    <property type="evidence" value="ECO:0007669"/>
    <property type="project" value="UniProtKB-UniRule"/>
</dbReference>
<keyword evidence="8 9" id="KW-0670">Pyruvate</keyword>
<dbReference type="InterPro" id="IPR009010">
    <property type="entry name" value="Asp_de-COase-like_dom_sf"/>
</dbReference>
<accession>A0A1Y5Q0Y3</accession>
<dbReference type="GO" id="GO:0006523">
    <property type="term" value="P:alanine biosynthetic process"/>
    <property type="evidence" value="ECO:0007669"/>
    <property type="project" value="InterPro"/>
</dbReference>
<reference evidence="10" key="1">
    <citation type="submission" date="2016-03" db="EMBL/GenBank/DDBJ databases">
        <authorList>
            <person name="Ploux O."/>
        </authorList>
    </citation>
    <scope>NUCLEOTIDE SEQUENCE</scope>
    <source>
        <strain evidence="10">UC10</strain>
    </source>
</reference>
<dbReference type="EC" id="4.1.1.11" evidence="9"/>
<evidence type="ECO:0000256" key="1">
    <source>
        <dbReference type="ARBA" id="ARBA00022490"/>
    </source>
</evidence>
<dbReference type="PANTHER" id="PTHR21012:SF0">
    <property type="entry name" value="ASPARTATE 1-DECARBOXYLASE"/>
    <property type="match status" value="1"/>
</dbReference>
<keyword evidence="7 9" id="KW-0704">Schiff base</keyword>
<evidence type="ECO:0000313" key="10">
    <source>
        <dbReference type="EMBL" id="SBV35911.1"/>
    </source>
</evidence>